<name>A0A2M9HJP5_9BIFI</name>
<evidence type="ECO:0000256" key="4">
    <source>
        <dbReference type="ARBA" id="ARBA00022598"/>
    </source>
</evidence>
<feature type="domain" description="Mur ligase C-terminal" evidence="9">
    <location>
        <begin position="325"/>
        <end position="451"/>
    </location>
</feature>
<keyword evidence="7 8" id="KW-0132">Cell division</keyword>
<keyword evidence="4 7" id="KW-0436">Ligase</keyword>
<dbReference type="SUPFAM" id="SSF53244">
    <property type="entry name" value="MurD-like peptide ligases, peptide-binding domain"/>
    <property type="match status" value="1"/>
</dbReference>
<dbReference type="GO" id="GO:0071555">
    <property type="term" value="P:cell wall organization"/>
    <property type="evidence" value="ECO:0007669"/>
    <property type="project" value="UniProtKB-KW"/>
</dbReference>
<dbReference type="Pfam" id="PF08245">
    <property type="entry name" value="Mur_ligase_M"/>
    <property type="match status" value="1"/>
</dbReference>
<keyword evidence="7 8" id="KW-0961">Cell wall biogenesis/degradation</keyword>
<dbReference type="InterPro" id="IPR036565">
    <property type="entry name" value="Mur-like_cat_sf"/>
</dbReference>
<organism evidence="11 12">
    <name type="scientific">Bifidobacterium felsineum</name>
    <dbReference type="NCBI Taxonomy" id="2045440"/>
    <lineage>
        <taxon>Bacteria</taxon>
        <taxon>Bacillati</taxon>
        <taxon>Actinomycetota</taxon>
        <taxon>Actinomycetes</taxon>
        <taxon>Bifidobacteriales</taxon>
        <taxon>Bifidobacteriaceae</taxon>
        <taxon>Bifidobacterium</taxon>
    </lineage>
</organism>
<feature type="binding site" evidence="7">
    <location>
        <begin position="108"/>
        <end position="114"/>
    </location>
    <ligand>
        <name>ATP</name>
        <dbReference type="ChEBI" id="CHEBI:30616"/>
    </ligand>
</feature>
<reference evidence="12" key="1">
    <citation type="submission" date="2017-10" db="EMBL/GenBank/DDBJ databases">
        <title>Draft genome sequences of strains TRE 1, TRE 9, TRE H and TRI 7, isolated from tamarins, belonging to four potential novel Bifidobacterium species.</title>
        <authorList>
            <person name="Mattarelli P."/>
            <person name="Modesto M."/>
            <person name="Puglisi E."/>
            <person name="Morelli L."/>
            <person name="Bonetti A."/>
            <person name="Spezio C."/>
            <person name="Sandri C."/>
        </authorList>
    </citation>
    <scope>NUCLEOTIDE SEQUENCE [LARGE SCALE GENOMIC DNA]</scope>
    <source>
        <strain evidence="12">TREH</strain>
    </source>
</reference>
<dbReference type="EMBL" id="PEBJ01000002">
    <property type="protein sequence ID" value="PJM77042.1"/>
    <property type="molecule type" value="Genomic_DNA"/>
</dbReference>
<keyword evidence="12" id="KW-1185">Reference proteome</keyword>
<evidence type="ECO:0000256" key="8">
    <source>
        <dbReference type="RuleBase" id="RU003664"/>
    </source>
</evidence>
<evidence type="ECO:0000256" key="3">
    <source>
        <dbReference type="ARBA" id="ARBA00022490"/>
    </source>
</evidence>
<comment type="subcellular location">
    <subcellularLocation>
        <location evidence="1 7 8">Cytoplasm</location>
    </subcellularLocation>
</comment>
<gene>
    <name evidence="7 11" type="primary">murD</name>
    <name evidence="11" type="ORF">CSQ86_03785</name>
</gene>
<evidence type="ECO:0000256" key="1">
    <source>
        <dbReference type="ARBA" id="ARBA00004496"/>
    </source>
</evidence>
<dbReference type="Pfam" id="PF02875">
    <property type="entry name" value="Mur_ligase_C"/>
    <property type="match status" value="1"/>
</dbReference>
<evidence type="ECO:0000256" key="7">
    <source>
        <dbReference type="HAMAP-Rule" id="MF_00639"/>
    </source>
</evidence>
<dbReference type="PANTHER" id="PTHR43692">
    <property type="entry name" value="UDP-N-ACETYLMURAMOYLALANINE--D-GLUTAMATE LIGASE"/>
    <property type="match status" value="1"/>
</dbReference>
<evidence type="ECO:0000259" key="10">
    <source>
        <dbReference type="Pfam" id="PF08245"/>
    </source>
</evidence>
<dbReference type="UniPathway" id="UPA00219"/>
<dbReference type="Gene3D" id="3.90.190.20">
    <property type="entry name" value="Mur ligase, C-terminal domain"/>
    <property type="match status" value="1"/>
</dbReference>
<dbReference type="AlphaFoldDB" id="A0A2M9HJP5"/>
<dbReference type="GO" id="GO:0008360">
    <property type="term" value="P:regulation of cell shape"/>
    <property type="evidence" value="ECO:0007669"/>
    <property type="project" value="UniProtKB-KW"/>
</dbReference>
<comment type="caution">
    <text evidence="11">The sequence shown here is derived from an EMBL/GenBank/DDBJ whole genome shotgun (WGS) entry which is preliminary data.</text>
</comment>
<evidence type="ECO:0000313" key="11">
    <source>
        <dbReference type="EMBL" id="PJM77042.1"/>
    </source>
</evidence>
<evidence type="ECO:0000256" key="6">
    <source>
        <dbReference type="ARBA" id="ARBA00022840"/>
    </source>
</evidence>
<keyword evidence="3 7" id="KW-0963">Cytoplasm</keyword>
<dbReference type="NCBIfam" id="TIGR01087">
    <property type="entry name" value="murD"/>
    <property type="match status" value="1"/>
</dbReference>
<dbReference type="GO" id="GO:0008764">
    <property type="term" value="F:UDP-N-acetylmuramoylalanine-D-glutamate ligase activity"/>
    <property type="evidence" value="ECO:0007669"/>
    <property type="project" value="UniProtKB-UniRule"/>
</dbReference>
<dbReference type="GO" id="GO:0005737">
    <property type="term" value="C:cytoplasm"/>
    <property type="evidence" value="ECO:0007669"/>
    <property type="project" value="UniProtKB-SubCell"/>
</dbReference>
<dbReference type="RefSeq" id="WP_100493809.1">
    <property type="nucleotide sequence ID" value="NZ_PEBJ01000002.1"/>
</dbReference>
<comment type="pathway">
    <text evidence="2 7 8">Cell wall biogenesis; peptidoglycan biosynthesis.</text>
</comment>
<dbReference type="EC" id="6.3.2.9" evidence="7 8"/>
<dbReference type="Gene3D" id="3.40.50.720">
    <property type="entry name" value="NAD(P)-binding Rossmann-like Domain"/>
    <property type="match status" value="1"/>
</dbReference>
<comment type="catalytic activity">
    <reaction evidence="7 8">
        <text>UDP-N-acetyl-alpha-D-muramoyl-L-alanine + D-glutamate + ATP = UDP-N-acetyl-alpha-D-muramoyl-L-alanyl-D-glutamate + ADP + phosphate + H(+)</text>
        <dbReference type="Rhea" id="RHEA:16429"/>
        <dbReference type="ChEBI" id="CHEBI:15378"/>
        <dbReference type="ChEBI" id="CHEBI:29986"/>
        <dbReference type="ChEBI" id="CHEBI:30616"/>
        <dbReference type="ChEBI" id="CHEBI:43474"/>
        <dbReference type="ChEBI" id="CHEBI:83898"/>
        <dbReference type="ChEBI" id="CHEBI:83900"/>
        <dbReference type="ChEBI" id="CHEBI:456216"/>
        <dbReference type="EC" id="6.3.2.9"/>
    </reaction>
</comment>
<accession>A0A2M9HJP5</accession>
<dbReference type="Gene3D" id="3.40.1190.10">
    <property type="entry name" value="Mur-like, catalytic domain"/>
    <property type="match status" value="1"/>
</dbReference>
<keyword evidence="7 8" id="KW-0131">Cell cycle</keyword>
<comment type="similarity">
    <text evidence="7">Belongs to the MurCDEF family.</text>
</comment>
<dbReference type="GO" id="GO:0051301">
    <property type="term" value="P:cell division"/>
    <property type="evidence" value="ECO:0007669"/>
    <property type="project" value="UniProtKB-KW"/>
</dbReference>
<dbReference type="GO" id="GO:0005524">
    <property type="term" value="F:ATP binding"/>
    <property type="evidence" value="ECO:0007669"/>
    <property type="project" value="UniProtKB-UniRule"/>
</dbReference>
<dbReference type="InterPro" id="IPR036615">
    <property type="entry name" value="Mur_ligase_C_dom_sf"/>
</dbReference>
<keyword evidence="7 8" id="KW-0133">Cell shape</keyword>
<evidence type="ECO:0000313" key="12">
    <source>
        <dbReference type="Proteomes" id="UP000229239"/>
    </source>
</evidence>
<sequence length="481" mass="51082">MQVANTTVVIAGLGVSGTSLAEVLKERGAHVIGVDEHKPEADLHSFDQIDWDQVDYVMSSPVFNPRTPFILEAQRRGIPVMSEVEFAWRLRADNERTGKPAPWIGITGTNGKTSTTEMTSEMLNACGMDAPTAGNIASGDMSMSLSRCATNPKHDALCVELSSFQLHFTDSLELDCAAITNIADDHLDWHGGRENYAADKSKVFHNAKRVIVYNAQDATVTALAQAAQTAPGCRKVGFTLEAPQAGQIGIDNGWIVDRSGVAGGAEGEPVKLSAIADFTHLTEPDGTLYPHLVADALTALALVLGLGADCETALKTLKSFKPGGHRIETVAEAKVDGGSIRFVDDSKATNGHAANASLSSFPAKSVVWIAGGLAKGSRFERLISDQAKTIKAAVIIGKDQTPMREAFASQAPDIPITFIEPEDNATVMTRAVDACGEYASAGDVVLMAPACASMDQFKSYADRGNQFAQAAKTWSEVHGLH</sequence>
<dbReference type="InterPro" id="IPR005762">
    <property type="entry name" value="MurD"/>
</dbReference>
<proteinExistence type="inferred from homology"/>
<protein>
    <recommendedName>
        <fullName evidence="7 8">UDP-N-acetylmuramoylalanine--D-glutamate ligase</fullName>
        <ecNumber evidence="7 8">6.3.2.9</ecNumber>
    </recommendedName>
    <alternativeName>
        <fullName evidence="7">D-glutamic acid-adding enzyme</fullName>
    </alternativeName>
    <alternativeName>
        <fullName evidence="7">UDP-N-acetylmuramoyl-L-alanyl-D-glutamate synthetase</fullName>
    </alternativeName>
</protein>
<dbReference type="InterPro" id="IPR004101">
    <property type="entry name" value="Mur_ligase_C"/>
</dbReference>
<keyword evidence="7 8" id="KW-0573">Peptidoglycan synthesis</keyword>
<evidence type="ECO:0000256" key="2">
    <source>
        <dbReference type="ARBA" id="ARBA00004752"/>
    </source>
</evidence>
<evidence type="ECO:0000256" key="5">
    <source>
        <dbReference type="ARBA" id="ARBA00022741"/>
    </source>
</evidence>
<dbReference type="GO" id="GO:0009252">
    <property type="term" value="P:peptidoglycan biosynthetic process"/>
    <property type="evidence" value="ECO:0007669"/>
    <property type="project" value="UniProtKB-UniRule"/>
</dbReference>
<keyword evidence="5 7" id="KW-0547">Nucleotide-binding</keyword>
<evidence type="ECO:0000259" key="9">
    <source>
        <dbReference type="Pfam" id="PF02875"/>
    </source>
</evidence>
<keyword evidence="6 7" id="KW-0067">ATP-binding</keyword>
<comment type="function">
    <text evidence="7 8">Cell wall formation. Catalyzes the addition of glutamate to the nucleotide precursor UDP-N-acetylmuramoyl-L-alanine (UMA).</text>
</comment>
<dbReference type="InterPro" id="IPR013221">
    <property type="entry name" value="Mur_ligase_cen"/>
</dbReference>
<dbReference type="SUPFAM" id="SSF53623">
    <property type="entry name" value="MurD-like peptide ligases, catalytic domain"/>
    <property type="match status" value="1"/>
</dbReference>
<dbReference type="OrthoDB" id="9809796at2"/>
<dbReference type="SUPFAM" id="SSF51984">
    <property type="entry name" value="MurCD N-terminal domain"/>
    <property type="match status" value="1"/>
</dbReference>
<dbReference type="PANTHER" id="PTHR43692:SF1">
    <property type="entry name" value="UDP-N-ACETYLMURAMOYLALANINE--D-GLUTAMATE LIGASE"/>
    <property type="match status" value="1"/>
</dbReference>
<dbReference type="Proteomes" id="UP000229239">
    <property type="component" value="Unassembled WGS sequence"/>
</dbReference>
<dbReference type="HAMAP" id="MF_00639">
    <property type="entry name" value="MurD"/>
    <property type="match status" value="1"/>
</dbReference>
<feature type="domain" description="Mur ligase central" evidence="10">
    <location>
        <begin position="106"/>
        <end position="243"/>
    </location>
</feature>